<keyword evidence="2" id="KW-0732">Signal</keyword>
<feature type="chain" id="PRO_5035160328" description="Lipoprotein" evidence="2">
    <location>
        <begin position="18"/>
        <end position="53"/>
    </location>
</feature>
<protein>
    <recommendedName>
        <fullName evidence="5">Lipoprotein</fullName>
    </recommendedName>
</protein>
<sequence length="53" mass="5401">MKPVATLILLASLFGLAACEDPAPTTYPLSGEPCAADDPVQEMDIGDCAPPSP</sequence>
<keyword evidence="4" id="KW-1185">Reference proteome</keyword>
<evidence type="ECO:0008006" key="5">
    <source>
        <dbReference type="Google" id="ProtNLM"/>
    </source>
</evidence>
<proteinExistence type="predicted"/>
<name>A0A8J7WFX1_9RHOB</name>
<feature type="signal peptide" evidence="2">
    <location>
        <begin position="1"/>
        <end position="17"/>
    </location>
</feature>
<dbReference type="RefSeq" id="WP_212536549.1">
    <property type="nucleotide sequence ID" value="NZ_JAGTUU010000004.1"/>
</dbReference>
<organism evidence="3 4">
    <name type="scientific">Thetidibacter halocola</name>
    <dbReference type="NCBI Taxonomy" id="2827239"/>
    <lineage>
        <taxon>Bacteria</taxon>
        <taxon>Pseudomonadati</taxon>
        <taxon>Pseudomonadota</taxon>
        <taxon>Alphaproteobacteria</taxon>
        <taxon>Rhodobacterales</taxon>
        <taxon>Roseobacteraceae</taxon>
        <taxon>Thetidibacter</taxon>
    </lineage>
</organism>
<dbReference type="PROSITE" id="PS51257">
    <property type="entry name" value="PROKAR_LIPOPROTEIN"/>
    <property type="match status" value="1"/>
</dbReference>
<evidence type="ECO:0000313" key="4">
    <source>
        <dbReference type="Proteomes" id="UP000681356"/>
    </source>
</evidence>
<dbReference type="Proteomes" id="UP000681356">
    <property type="component" value="Unassembled WGS sequence"/>
</dbReference>
<dbReference type="AlphaFoldDB" id="A0A8J7WFX1"/>
<gene>
    <name evidence="3" type="ORF">KB874_10585</name>
</gene>
<accession>A0A8J7WFX1</accession>
<feature type="region of interest" description="Disordered" evidence="1">
    <location>
        <begin position="31"/>
        <end position="53"/>
    </location>
</feature>
<evidence type="ECO:0000313" key="3">
    <source>
        <dbReference type="EMBL" id="MBS0124583.1"/>
    </source>
</evidence>
<evidence type="ECO:0000256" key="2">
    <source>
        <dbReference type="SAM" id="SignalP"/>
    </source>
</evidence>
<reference evidence="3" key="1">
    <citation type="submission" date="2021-04" db="EMBL/GenBank/DDBJ databases">
        <authorList>
            <person name="Yoon J."/>
        </authorList>
    </citation>
    <scope>NUCLEOTIDE SEQUENCE</scope>
    <source>
        <strain evidence="3">KMU-90</strain>
    </source>
</reference>
<evidence type="ECO:0000256" key="1">
    <source>
        <dbReference type="SAM" id="MobiDB-lite"/>
    </source>
</evidence>
<dbReference type="EMBL" id="JAGTUU010000004">
    <property type="protein sequence ID" value="MBS0124583.1"/>
    <property type="molecule type" value="Genomic_DNA"/>
</dbReference>
<comment type="caution">
    <text evidence="3">The sequence shown here is derived from an EMBL/GenBank/DDBJ whole genome shotgun (WGS) entry which is preliminary data.</text>
</comment>